<dbReference type="Proteomes" id="UP000653674">
    <property type="component" value="Unassembled WGS sequence"/>
</dbReference>
<dbReference type="PIRSF" id="PIRSF017393">
    <property type="entry name" value="MTase_SAV2177"/>
    <property type="match status" value="1"/>
</dbReference>
<sequence length="267" mass="29105">MELPNWVPDGVDVTVPNVARAYDYFLGGYHNFAVDREFVARVEAVMPGFGRAAHANRAFLGRCVRWLVDAGVRQFLDIGSGIPTLGNVHEIAQSSAPDARVVYVDIDPVAVAHGQAILSNNPRALSIEADLRRPAEILYHPQVLDLLDFSQPVAVLLMAVLHFVPDDDDPAGIVAQLRDSLVSGSYIAISHVTESTHKQEIEEIRRLYDHTPTPGQPRTPKQVEALLDGLEIAEPGVVEVEHWHPYPGETDDSPGAALILGAVGRKP</sequence>
<reference evidence="1" key="1">
    <citation type="submission" date="2021-01" db="EMBL/GenBank/DDBJ databases">
        <title>Whole genome shotgun sequence of Planosporangium flavigriseum NBRC 105377.</title>
        <authorList>
            <person name="Komaki H."/>
            <person name="Tamura T."/>
        </authorList>
    </citation>
    <scope>NUCLEOTIDE SEQUENCE</scope>
    <source>
        <strain evidence="1">NBRC 105377</strain>
    </source>
</reference>
<evidence type="ECO:0000313" key="2">
    <source>
        <dbReference type="Proteomes" id="UP000653674"/>
    </source>
</evidence>
<dbReference type="InterPro" id="IPR006764">
    <property type="entry name" value="SAM_dep_MeTrfase_SAV2177_type"/>
</dbReference>
<gene>
    <name evidence="1" type="ORF">Pfl04_38010</name>
</gene>
<name>A0A8J3LPD3_9ACTN</name>
<dbReference type="AlphaFoldDB" id="A0A8J3LPD3"/>
<dbReference type="Pfam" id="PF04672">
    <property type="entry name" value="Methyltransf_19"/>
    <property type="match status" value="1"/>
</dbReference>
<accession>A0A8J3LPD3</accession>
<dbReference type="InterPro" id="IPR029063">
    <property type="entry name" value="SAM-dependent_MTases_sf"/>
</dbReference>
<proteinExistence type="predicted"/>
<organism evidence="1 2">
    <name type="scientific">Planosporangium flavigriseum</name>
    <dbReference type="NCBI Taxonomy" id="373681"/>
    <lineage>
        <taxon>Bacteria</taxon>
        <taxon>Bacillati</taxon>
        <taxon>Actinomycetota</taxon>
        <taxon>Actinomycetes</taxon>
        <taxon>Micromonosporales</taxon>
        <taxon>Micromonosporaceae</taxon>
        <taxon>Planosporangium</taxon>
    </lineage>
</organism>
<evidence type="ECO:0000313" key="1">
    <source>
        <dbReference type="EMBL" id="GIG75397.1"/>
    </source>
</evidence>
<dbReference type="SUPFAM" id="SSF53335">
    <property type="entry name" value="S-adenosyl-L-methionine-dependent methyltransferases"/>
    <property type="match status" value="1"/>
</dbReference>
<keyword evidence="2" id="KW-1185">Reference proteome</keyword>
<dbReference type="RefSeq" id="WP_168079451.1">
    <property type="nucleotide sequence ID" value="NZ_BAAAQJ010000027.1"/>
</dbReference>
<dbReference type="EMBL" id="BONU01000031">
    <property type="protein sequence ID" value="GIG75397.1"/>
    <property type="molecule type" value="Genomic_DNA"/>
</dbReference>
<dbReference type="Gene3D" id="3.40.50.150">
    <property type="entry name" value="Vaccinia Virus protein VP39"/>
    <property type="match status" value="1"/>
</dbReference>
<evidence type="ECO:0008006" key="3">
    <source>
        <dbReference type="Google" id="ProtNLM"/>
    </source>
</evidence>
<protein>
    <recommendedName>
        <fullName evidence="3">S-adenosyl methyltransferase</fullName>
    </recommendedName>
</protein>
<comment type="caution">
    <text evidence="1">The sequence shown here is derived from an EMBL/GenBank/DDBJ whole genome shotgun (WGS) entry which is preliminary data.</text>
</comment>